<dbReference type="GO" id="GO:0016747">
    <property type="term" value="F:acyltransferase activity, transferring groups other than amino-acyl groups"/>
    <property type="evidence" value="ECO:0007669"/>
    <property type="project" value="InterPro"/>
</dbReference>
<dbReference type="InterPro" id="IPR016181">
    <property type="entry name" value="Acyl_CoA_acyltransferase"/>
</dbReference>
<dbReference type="InterPro" id="IPR038764">
    <property type="entry name" value="GNAT_N_AcTrfase_prd"/>
</dbReference>
<dbReference type="AlphaFoldDB" id="A0A221MCI3"/>
<dbReference type="CDD" id="cd04301">
    <property type="entry name" value="NAT_SF"/>
    <property type="match status" value="1"/>
</dbReference>
<evidence type="ECO:0000313" key="2">
    <source>
        <dbReference type="EMBL" id="ASN05365.1"/>
    </source>
</evidence>
<evidence type="ECO:0000259" key="1">
    <source>
        <dbReference type="PROSITE" id="PS51186"/>
    </source>
</evidence>
<keyword evidence="3" id="KW-1185">Reference proteome</keyword>
<proteinExistence type="predicted"/>
<keyword evidence="2" id="KW-0808">Transferase</keyword>
<dbReference type="EMBL" id="CP022437">
    <property type="protein sequence ID" value="ASN05365.1"/>
    <property type="molecule type" value="Genomic_DNA"/>
</dbReference>
<name>A0A221MCI3_9BACI</name>
<dbReference type="PANTHER" id="PTHR41700:SF1">
    <property type="entry name" value="N-ACETYLTRANSFERASE DOMAIN-CONTAINING PROTEIN"/>
    <property type="match status" value="1"/>
</dbReference>
<dbReference type="Proteomes" id="UP000204391">
    <property type="component" value="Chromosome"/>
</dbReference>
<dbReference type="PANTHER" id="PTHR41700">
    <property type="entry name" value="GCN5-RELATED N-ACETYLTRANSFERASE"/>
    <property type="match status" value="1"/>
</dbReference>
<evidence type="ECO:0000313" key="3">
    <source>
        <dbReference type="Proteomes" id="UP000204391"/>
    </source>
</evidence>
<organism evidence="2 3">
    <name type="scientific">Virgibacillus necropolis</name>
    <dbReference type="NCBI Taxonomy" id="163877"/>
    <lineage>
        <taxon>Bacteria</taxon>
        <taxon>Bacillati</taxon>
        <taxon>Bacillota</taxon>
        <taxon>Bacilli</taxon>
        <taxon>Bacillales</taxon>
        <taxon>Bacillaceae</taxon>
        <taxon>Virgibacillus</taxon>
    </lineage>
</organism>
<dbReference type="PROSITE" id="PS51186">
    <property type="entry name" value="GNAT"/>
    <property type="match status" value="1"/>
</dbReference>
<gene>
    <name evidence="2" type="ORF">CFK40_10245</name>
</gene>
<reference evidence="2 3" key="1">
    <citation type="journal article" date="2003" name="Int. J. Syst. Evol. Microbiol.">
        <title>Virgibacillus carmonensis sp. nov., Virgibacillus necropolis sp. nov. and Virgibacillus picturae sp. nov., three novel species isolated from deteriorated mural paintings, transfer of the species of the genus salibacillus to Virgibacillus, as Virgibacillus marismortui comb. nov. and Virgibacillus salexigens comb. nov., and emended description of the genus Virgibacillus.</title>
        <authorList>
            <person name="Heyrman J."/>
            <person name="Logan N.A."/>
            <person name="Busse H.J."/>
            <person name="Balcaen A."/>
            <person name="Lebbe L."/>
            <person name="Rodriguez-Diaz M."/>
            <person name="Swings J."/>
            <person name="De Vos P."/>
        </authorList>
    </citation>
    <scope>NUCLEOTIDE SEQUENCE [LARGE SCALE GENOMIC DNA]</scope>
    <source>
        <strain evidence="2 3">LMG 19488</strain>
    </source>
</reference>
<dbReference type="Gene3D" id="3.40.630.30">
    <property type="match status" value="1"/>
</dbReference>
<accession>A0A221MCI3</accession>
<dbReference type="InterPro" id="IPR000182">
    <property type="entry name" value="GNAT_dom"/>
</dbReference>
<dbReference type="OrthoDB" id="9797990at2"/>
<protein>
    <submittedName>
        <fullName evidence="2">GNAT family N-acetyltransferase</fullName>
    </submittedName>
</protein>
<dbReference type="KEGG" id="vne:CFK40_10245"/>
<sequence length="263" mass="30199">MMENLVIRSLKTMKELRQMQVVEKAVWHMSPTPVHQTYTALNNGGIILGAFDGDKLIGFLYSFAGFDGRNTYLCSHMLGILPEYRTGGLGVKMKWKQAELARKMGYEMITWTFDPLESVNAYLNLHKLGARGAIYKENHYGSMDDELNQGLATDRIQIKWDIGKRETHHGIPFNEAKVLLDITAEGYPVVTDMFHSIIGEANDTWFIAIPAKFQAIKQNDFQLAEKWRSETRKVFQTLFSKGYQARDVIRDHTNQLSYYAFTK</sequence>
<dbReference type="Pfam" id="PF00583">
    <property type="entry name" value="Acetyltransf_1"/>
    <property type="match status" value="1"/>
</dbReference>
<dbReference type="RefSeq" id="WP_089532215.1">
    <property type="nucleotide sequence ID" value="NZ_CP022437.1"/>
</dbReference>
<feature type="domain" description="N-acetyltransferase" evidence="1">
    <location>
        <begin position="5"/>
        <end position="148"/>
    </location>
</feature>
<dbReference type="SUPFAM" id="SSF55729">
    <property type="entry name" value="Acyl-CoA N-acyltransferases (Nat)"/>
    <property type="match status" value="1"/>
</dbReference>